<name>A0ABV5KWI7_9BACL</name>
<dbReference type="PANTHER" id="PTHR43280:SF28">
    <property type="entry name" value="HTH-TYPE TRANSCRIPTIONAL ACTIVATOR RHAS"/>
    <property type="match status" value="1"/>
</dbReference>
<dbReference type="PANTHER" id="PTHR43280">
    <property type="entry name" value="ARAC-FAMILY TRANSCRIPTIONAL REGULATOR"/>
    <property type="match status" value="1"/>
</dbReference>
<dbReference type="InterPro" id="IPR041522">
    <property type="entry name" value="CdaR_GGDEF"/>
</dbReference>
<dbReference type="Pfam" id="PF17853">
    <property type="entry name" value="GGDEF_2"/>
    <property type="match status" value="1"/>
</dbReference>
<proteinExistence type="predicted"/>
<feature type="domain" description="HTH araC/xylS-type" evidence="5">
    <location>
        <begin position="345"/>
        <end position="443"/>
    </location>
</feature>
<dbReference type="Proteomes" id="UP001589747">
    <property type="component" value="Unassembled WGS sequence"/>
</dbReference>
<keyword evidence="3" id="KW-0804">Transcription</keyword>
<dbReference type="PROSITE" id="PS01124">
    <property type="entry name" value="HTH_ARAC_FAMILY_2"/>
    <property type="match status" value="1"/>
</dbReference>
<dbReference type="InterPro" id="IPR018062">
    <property type="entry name" value="HTH_AraC-typ_CS"/>
</dbReference>
<dbReference type="SUPFAM" id="SSF52172">
    <property type="entry name" value="CheY-like"/>
    <property type="match status" value="1"/>
</dbReference>
<keyword evidence="2" id="KW-0238">DNA-binding</keyword>
<organism evidence="7 8">
    <name type="scientific">Paenibacillus aurantiacus</name>
    <dbReference type="NCBI Taxonomy" id="1936118"/>
    <lineage>
        <taxon>Bacteria</taxon>
        <taxon>Bacillati</taxon>
        <taxon>Bacillota</taxon>
        <taxon>Bacilli</taxon>
        <taxon>Bacillales</taxon>
        <taxon>Paenibacillaceae</taxon>
        <taxon>Paenibacillus</taxon>
    </lineage>
</organism>
<evidence type="ECO:0000259" key="6">
    <source>
        <dbReference type="PROSITE" id="PS50110"/>
    </source>
</evidence>
<reference evidence="7 8" key="1">
    <citation type="submission" date="2024-09" db="EMBL/GenBank/DDBJ databases">
        <authorList>
            <person name="Sun Q."/>
            <person name="Mori K."/>
        </authorList>
    </citation>
    <scope>NUCLEOTIDE SEQUENCE [LARGE SCALE GENOMIC DNA]</scope>
    <source>
        <strain evidence="7 8">TISTR 2452</strain>
    </source>
</reference>
<dbReference type="PRINTS" id="PR00032">
    <property type="entry name" value="HTHARAC"/>
</dbReference>
<evidence type="ECO:0000256" key="2">
    <source>
        <dbReference type="ARBA" id="ARBA00023125"/>
    </source>
</evidence>
<dbReference type="InterPro" id="IPR001789">
    <property type="entry name" value="Sig_transdc_resp-reg_receiver"/>
</dbReference>
<accession>A0ABV5KWI7</accession>
<dbReference type="PROSITE" id="PS00041">
    <property type="entry name" value="HTH_ARAC_FAMILY_1"/>
    <property type="match status" value="1"/>
</dbReference>
<evidence type="ECO:0000259" key="5">
    <source>
        <dbReference type="PROSITE" id="PS01124"/>
    </source>
</evidence>
<dbReference type="InterPro" id="IPR009057">
    <property type="entry name" value="Homeodomain-like_sf"/>
</dbReference>
<dbReference type="SUPFAM" id="SSF46689">
    <property type="entry name" value="Homeodomain-like"/>
    <property type="match status" value="2"/>
</dbReference>
<keyword evidence="4" id="KW-0597">Phosphoprotein</keyword>
<protein>
    <submittedName>
        <fullName evidence="7">AraC family transcriptional regulator</fullName>
    </submittedName>
</protein>
<evidence type="ECO:0000256" key="3">
    <source>
        <dbReference type="ARBA" id="ARBA00023163"/>
    </source>
</evidence>
<dbReference type="Pfam" id="PF00072">
    <property type="entry name" value="Response_reg"/>
    <property type="match status" value="1"/>
</dbReference>
<evidence type="ECO:0000256" key="1">
    <source>
        <dbReference type="ARBA" id="ARBA00023015"/>
    </source>
</evidence>
<comment type="caution">
    <text evidence="7">The sequence shown here is derived from an EMBL/GenBank/DDBJ whole genome shotgun (WGS) entry which is preliminary data.</text>
</comment>
<dbReference type="InterPro" id="IPR018060">
    <property type="entry name" value="HTH_AraC"/>
</dbReference>
<dbReference type="PROSITE" id="PS50110">
    <property type="entry name" value="RESPONSE_REGULATORY"/>
    <property type="match status" value="1"/>
</dbReference>
<keyword evidence="8" id="KW-1185">Reference proteome</keyword>
<dbReference type="SMART" id="SM00448">
    <property type="entry name" value="REC"/>
    <property type="match status" value="1"/>
</dbReference>
<gene>
    <name evidence="7" type="ORF">ACFFSY_25365</name>
</gene>
<dbReference type="InterPro" id="IPR011006">
    <property type="entry name" value="CheY-like_superfamily"/>
</dbReference>
<dbReference type="EMBL" id="JBHMDO010000041">
    <property type="protein sequence ID" value="MFB9329280.1"/>
    <property type="molecule type" value="Genomic_DNA"/>
</dbReference>
<dbReference type="InterPro" id="IPR020449">
    <property type="entry name" value="Tscrpt_reg_AraC-type_HTH"/>
</dbReference>
<dbReference type="SMART" id="SM00342">
    <property type="entry name" value="HTH_ARAC"/>
    <property type="match status" value="1"/>
</dbReference>
<dbReference type="RefSeq" id="WP_377499401.1">
    <property type="nucleotide sequence ID" value="NZ_JBHMDO010000041.1"/>
</dbReference>
<dbReference type="Gene3D" id="3.40.50.2300">
    <property type="match status" value="1"/>
</dbReference>
<evidence type="ECO:0000313" key="8">
    <source>
        <dbReference type="Proteomes" id="UP001589747"/>
    </source>
</evidence>
<keyword evidence="1" id="KW-0805">Transcription regulation</keyword>
<evidence type="ECO:0000313" key="7">
    <source>
        <dbReference type="EMBL" id="MFB9329280.1"/>
    </source>
</evidence>
<evidence type="ECO:0000256" key="4">
    <source>
        <dbReference type="PROSITE-ProRule" id="PRU00169"/>
    </source>
</evidence>
<sequence length="448" mass="49900">MYRLLIADDEALEREGLELIVGRMLPDTFEIIHAENGRAAIELAEELRPHIVFMDVNMPGIDGLSALREIRKRLPDAKLVLVTAYDYFAYAKEALTLGVKEYIVKPAGREQVVALLRQLLAELEQDRIRRAGELRLRQQVAELLPLAENELALMLMVDHVQGIGASLLAEWIDFPLAASRAFVVALPEKTDAALTRKLYDTIRGFAKSGGQPCLVSSAIERHMAIFMREPEDVHPGGYGSAKRFAESIAELARRQTGSTVTVGVGSRQEGESGLRQSYFEAVFASTCCPGGPFCLFDELREGKAELQANSLAGIGSPGEDSGAYVLSALQHIREEREHQTLTVLDRAKQYIEEHYTEEISLEEVADYVHLNPHYFSKVFKQGVGDTFIDYVTGLRIERAKTLIADERLSLKEVCFEAGYRDPNYFSRVFKKVTGVTPTEYRSGLRGGA</sequence>
<dbReference type="Gene3D" id="1.10.10.60">
    <property type="entry name" value="Homeodomain-like"/>
    <property type="match status" value="2"/>
</dbReference>
<feature type="modified residue" description="4-aspartylphosphate" evidence="4">
    <location>
        <position position="55"/>
    </location>
</feature>
<feature type="domain" description="Response regulatory" evidence="6">
    <location>
        <begin position="3"/>
        <end position="120"/>
    </location>
</feature>
<dbReference type="CDD" id="cd17536">
    <property type="entry name" value="REC_YesN-like"/>
    <property type="match status" value="1"/>
</dbReference>
<dbReference type="Pfam" id="PF12833">
    <property type="entry name" value="HTH_18"/>
    <property type="match status" value="1"/>
</dbReference>